<evidence type="ECO:0000313" key="3">
    <source>
        <dbReference type="Proteomes" id="UP000294229"/>
    </source>
</evidence>
<feature type="domain" description="Antitoxin SocA-like Panacea" evidence="1">
    <location>
        <begin position="29"/>
        <end position="128"/>
    </location>
</feature>
<dbReference type="EMBL" id="RQXS01000130">
    <property type="protein sequence ID" value="RZN53545.1"/>
    <property type="molecule type" value="Genomic_DNA"/>
</dbReference>
<evidence type="ECO:0000259" key="1">
    <source>
        <dbReference type="Pfam" id="PF13274"/>
    </source>
</evidence>
<accession>A0A8B3T989</accession>
<proteinExistence type="predicted"/>
<dbReference type="Proteomes" id="UP000294229">
    <property type="component" value="Unassembled WGS sequence"/>
</dbReference>
<comment type="caution">
    <text evidence="2">The sequence shown here is derived from an EMBL/GenBank/DDBJ whole genome shotgun (WGS) entry which is preliminary data.</text>
</comment>
<organism evidence="2 3">
    <name type="scientific">Avibacterium paragallinarum</name>
    <name type="common">Haemophilus gallinarum</name>
    <dbReference type="NCBI Taxonomy" id="728"/>
    <lineage>
        <taxon>Bacteria</taxon>
        <taxon>Pseudomonadati</taxon>
        <taxon>Pseudomonadota</taxon>
        <taxon>Gammaproteobacteria</taxon>
        <taxon>Pasteurellales</taxon>
        <taxon>Pasteurellaceae</taxon>
        <taxon>Avibacterium</taxon>
    </lineage>
</organism>
<gene>
    <name evidence="2" type="ORF">EIG79_12435</name>
</gene>
<reference evidence="2 3" key="1">
    <citation type="submission" date="2018-11" db="EMBL/GenBank/DDBJ databases">
        <title>Sequencing Av. paragallinarum serogroups.</title>
        <authorList>
            <person name="Hellmuth J.E."/>
            <person name="Boucher C.E."/>
            <person name="Cason E.D."/>
        </authorList>
    </citation>
    <scope>NUCLEOTIDE SEQUENCE [LARGE SCALE GENOMIC DNA]</scope>
    <source>
        <strain evidence="2 3">SA-3</strain>
    </source>
</reference>
<dbReference type="InterPro" id="IPR025272">
    <property type="entry name" value="SocA_Panacea"/>
</dbReference>
<dbReference type="Pfam" id="PF13274">
    <property type="entry name" value="SocA_Panacea"/>
    <property type="match status" value="1"/>
</dbReference>
<dbReference type="RefSeq" id="WP_130239105.1">
    <property type="nucleotide sequence ID" value="NZ_RQXS01000130.1"/>
</dbReference>
<sequence>MAYSAMQVANAFIEKAQEGKITNLTPMKLQKLMFFAQSWYIKKFQARLIDDNFMRWPYGPVIPSVYYEFSGNGGDEITAPARNAYNTPFPERLNDHDDQFLDEIIDVYGSFNGWTLSDMTHQNGTAWKMRPIGTVITDQELFDGRV</sequence>
<name>A0A8B3T989_AVIPA</name>
<protein>
    <submittedName>
        <fullName evidence="2">DUF4065 domain-containing protein</fullName>
    </submittedName>
</protein>
<evidence type="ECO:0000313" key="2">
    <source>
        <dbReference type="EMBL" id="RZN53545.1"/>
    </source>
</evidence>
<dbReference type="AlphaFoldDB" id="A0A8B3T989"/>